<dbReference type="Gene3D" id="3.40.50.300">
    <property type="entry name" value="P-loop containing nucleotide triphosphate hydrolases"/>
    <property type="match status" value="1"/>
</dbReference>
<dbReference type="EMBL" id="JAJATW010000007">
    <property type="protein sequence ID" value="MCB5161470.1"/>
    <property type="molecule type" value="Genomic_DNA"/>
</dbReference>
<dbReference type="SUPFAM" id="SSF52540">
    <property type="entry name" value="P-loop containing nucleoside triphosphate hydrolases"/>
    <property type="match status" value="1"/>
</dbReference>
<evidence type="ECO:0000313" key="4">
    <source>
        <dbReference type="EMBL" id="MCB5161470.1"/>
    </source>
</evidence>
<dbReference type="InterPro" id="IPR010488">
    <property type="entry name" value="Zeta_toxin_domain"/>
</dbReference>
<evidence type="ECO:0000259" key="3">
    <source>
        <dbReference type="Pfam" id="PF06414"/>
    </source>
</evidence>
<evidence type="ECO:0000256" key="2">
    <source>
        <dbReference type="ARBA" id="ARBA00022840"/>
    </source>
</evidence>
<accession>A0A9X1LEN1</accession>
<reference evidence="4" key="1">
    <citation type="submission" date="2021-10" db="EMBL/GenBank/DDBJ databases">
        <title>Marinomonas pontica sp. nov., isolated from the Black Sea.</title>
        <authorList>
            <person name="Zhao L.-H."/>
            <person name="Xue J.-H."/>
        </authorList>
    </citation>
    <scope>NUCLEOTIDE SEQUENCE</scope>
    <source>
        <strain evidence="4">E8</strain>
    </source>
</reference>
<dbReference type="CDD" id="cd00267">
    <property type="entry name" value="ABC_ATPase"/>
    <property type="match status" value="1"/>
</dbReference>
<dbReference type="GO" id="GO:0005524">
    <property type="term" value="F:ATP binding"/>
    <property type="evidence" value="ECO:0007669"/>
    <property type="project" value="UniProtKB-KW"/>
</dbReference>
<protein>
    <submittedName>
        <fullName evidence="4">Zeta toxin family protein</fullName>
    </submittedName>
</protein>
<organism evidence="4 5">
    <name type="scientific">Marinomonas algarum</name>
    <dbReference type="NCBI Taxonomy" id="2883105"/>
    <lineage>
        <taxon>Bacteria</taxon>
        <taxon>Pseudomonadati</taxon>
        <taxon>Pseudomonadota</taxon>
        <taxon>Gammaproteobacteria</taxon>
        <taxon>Oceanospirillales</taxon>
        <taxon>Oceanospirillaceae</taxon>
        <taxon>Marinomonas</taxon>
    </lineage>
</organism>
<evidence type="ECO:0000256" key="1">
    <source>
        <dbReference type="ARBA" id="ARBA00022741"/>
    </source>
</evidence>
<gene>
    <name evidence="4" type="ORF">LG368_06100</name>
</gene>
<dbReference type="Proteomes" id="UP001139095">
    <property type="component" value="Unassembled WGS sequence"/>
</dbReference>
<name>A0A9X1LEN1_9GAMM</name>
<keyword evidence="2" id="KW-0067">ATP-binding</keyword>
<sequence length="196" mass="22719">MSKSKEIFIIAGPNGAGKTTFALGLIDEGIIEHYLNADEIAREISPEDPQKANVKAARIFLQRLRGLSSGNTSFAFETTLSGLRYLKHIKEWRESGWLVSVFYLLVSSPEVSKQRVIERVEHGGHNIPSKDIERRFPKSLINFYRYYSKQVNYAECLYNENQEPMSIFERKQGQLIINDKELYTYFMELIHYAESR</sequence>
<feature type="domain" description="Zeta toxin" evidence="3">
    <location>
        <begin position="3"/>
        <end position="148"/>
    </location>
</feature>
<comment type="caution">
    <text evidence="4">The sequence shown here is derived from an EMBL/GenBank/DDBJ whole genome shotgun (WGS) entry which is preliminary data.</text>
</comment>
<keyword evidence="1" id="KW-0547">Nucleotide-binding</keyword>
<dbReference type="RefSeq" id="WP_226753847.1">
    <property type="nucleotide sequence ID" value="NZ_JAJATW010000007.1"/>
</dbReference>
<proteinExistence type="predicted"/>
<dbReference type="PANTHER" id="PTHR39206:SF1">
    <property type="entry name" value="SLL8004 PROTEIN"/>
    <property type="match status" value="1"/>
</dbReference>
<dbReference type="GO" id="GO:0016301">
    <property type="term" value="F:kinase activity"/>
    <property type="evidence" value="ECO:0007669"/>
    <property type="project" value="InterPro"/>
</dbReference>
<dbReference type="PANTHER" id="PTHR39206">
    <property type="entry name" value="SLL8004 PROTEIN"/>
    <property type="match status" value="1"/>
</dbReference>
<dbReference type="Pfam" id="PF06414">
    <property type="entry name" value="Zeta_toxin"/>
    <property type="match status" value="1"/>
</dbReference>
<keyword evidence="5" id="KW-1185">Reference proteome</keyword>
<dbReference type="InterPro" id="IPR027417">
    <property type="entry name" value="P-loop_NTPase"/>
</dbReference>
<evidence type="ECO:0000313" key="5">
    <source>
        <dbReference type="Proteomes" id="UP001139095"/>
    </source>
</evidence>
<dbReference type="AlphaFoldDB" id="A0A9X1LEN1"/>